<proteinExistence type="predicted"/>
<feature type="domain" description="Amidohydrolase-related" evidence="1">
    <location>
        <begin position="223"/>
        <end position="411"/>
    </location>
</feature>
<dbReference type="Proteomes" id="UP000746471">
    <property type="component" value="Unassembled WGS sequence"/>
</dbReference>
<dbReference type="SUPFAM" id="SSF51556">
    <property type="entry name" value="Metallo-dependent hydrolases"/>
    <property type="match status" value="1"/>
</dbReference>
<dbReference type="EMBL" id="JAHBCL010000015">
    <property type="protein sequence ID" value="MBS7526958.1"/>
    <property type="molecule type" value="Genomic_DNA"/>
</dbReference>
<protein>
    <submittedName>
        <fullName evidence="2">Amidohydrolase family protein</fullName>
    </submittedName>
</protein>
<dbReference type="InterPro" id="IPR006680">
    <property type="entry name" value="Amidohydro-rel"/>
</dbReference>
<dbReference type="RefSeq" id="WP_213236821.1">
    <property type="nucleotide sequence ID" value="NZ_JAHBCL010000015.1"/>
</dbReference>
<name>A0ABS5PP62_9FIRM</name>
<dbReference type="PANTHER" id="PTHR43383">
    <property type="entry name" value="NODULIN 6"/>
    <property type="match status" value="1"/>
</dbReference>
<accession>A0ABS5PP62</accession>
<evidence type="ECO:0000313" key="3">
    <source>
        <dbReference type="Proteomes" id="UP000746471"/>
    </source>
</evidence>
<comment type="caution">
    <text evidence="2">The sequence shown here is derived from an EMBL/GenBank/DDBJ whole genome shotgun (WGS) entry which is preliminary data.</text>
</comment>
<dbReference type="PANTHER" id="PTHR43383:SF2">
    <property type="entry name" value="AMIDOHYDROLASE 2 FAMILY PROTEIN"/>
    <property type="match status" value="1"/>
</dbReference>
<gene>
    <name evidence="2" type="ORF">KHM83_09730</name>
</gene>
<evidence type="ECO:0000259" key="1">
    <source>
        <dbReference type="Pfam" id="PF04909"/>
    </source>
</evidence>
<keyword evidence="3" id="KW-1185">Reference proteome</keyword>
<reference evidence="2 3" key="1">
    <citation type="submission" date="2021-05" db="EMBL/GenBank/DDBJ databases">
        <title>Fusibacter ferrireducens sp. nov., an anaerobic, sulfur- and Fe-reducing bacterium isolated from the mangrove sediment.</title>
        <authorList>
            <person name="Qiu D."/>
        </authorList>
    </citation>
    <scope>NUCLEOTIDE SEQUENCE [LARGE SCALE GENOMIC DNA]</scope>
    <source>
        <strain evidence="2 3">DSM 12116</strain>
    </source>
</reference>
<dbReference type="Gene3D" id="3.20.20.140">
    <property type="entry name" value="Metal-dependent hydrolases"/>
    <property type="match status" value="1"/>
</dbReference>
<dbReference type="InterPro" id="IPR032466">
    <property type="entry name" value="Metal_Hydrolase"/>
</dbReference>
<sequence>MYFELRRITDTIPIVDDHAHVGITQAVSELGAQIKPLLPASDVYLPPAQSSFGFPYLEALHEEAYVNYYGFVPEDLNQASQYKKLAAAYDAKRRDLKQTFNDFMKMGNVEHVISNLFLPEALKNENNISLIPMIDPLMYPFGDYFITDRPMAKPYVLSFGHILSEMKRAYGVCDEPSYMEYMALVDRVLDDYKSKGYKGYKIISAYVRSLHFEKPLESGEILYEAARGGDADSYRAFQDFIVWKVMEKSAQNGMPVQLHTALIDGHIDVTDPMNLSDFLKDETTYNAKIVLLHAGYPMFDNAKMMAMASKPLTVNNVYIDISGRVMFANHPAIIAKMLRNFLEVPALWKKILYGSDTLLGERFLFTCAKTGRKAVYLALAGMIDEGIISESMAVQIAKDILRNNAIRLYQLPLEIM</sequence>
<evidence type="ECO:0000313" key="2">
    <source>
        <dbReference type="EMBL" id="MBS7526958.1"/>
    </source>
</evidence>
<organism evidence="2 3">
    <name type="scientific">Fusibacter paucivorans</name>
    <dbReference type="NCBI Taxonomy" id="76009"/>
    <lineage>
        <taxon>Bacteria</taxon>
        <taxon>Bacillati</taxon>
        <taxon>Bacillota</taxon>
        <taxon>Clostridia</taxon>
        <taxon>Eubacteriales</taxon>
        <taxon>Eubacteriales Family XII. Incertae Sedis</taxon>
        <taxon>Fusibacter</taxon>
    </lineage>
</organism>
<dbReference type="Pfam" id="PF04909">
    <property type="entry name" value="Amidohydro_2"/>
    <property type="match status" value="1"/>
</dbReference>